<comment type="similarity">
    <text evidence="1">Belongs to the ROK (NagC/XylR) family.</text>
</comment>
<dbReference type="STRING" id="288705.RSal33209_2779"/>
<dbReference type="SUPFAM" id="SSF53067">
    <property type="entry name" value="Actin-like ATPase domain"/>
    <property type="match status" value="1"/>
</dbReference>
<organism evidence="2 3">
    <name type="scientific">Renibacterium salmoninarum (strain ATCC 33209 / DSM 20767 / JCM 11484 / NBRC 15589 / NCIMB 2235)</name>
    <dbReference type="NCBI Taxonomy" id="288705"/>
    <lineage>
        <taxon>Bacteria</taxon>
        <taxon>Bacillati</taxon>
        <taxon>Actinomycetota</taxon>
        <taxon>Actinomycetes</taxon>
        <taxon>Micrococcales</taxon>
        <taxon>Micrococcaceae</taxon>
        <taxon>Renibacterium</taxon>
    </lineage>
</organism>
<sequence length="198" mass="20900">MNEATSRSFGAGARVIALDIGASSVKFALIDESGQLGGTGVEELVLNQQRLAASQLAQLIRTQFDGGPPAAVGVTAPGIVDASTGVVRHSANLDWQNFALGDELSELLDIPVVVSHDAYSAGVAEHHLGAARGVQNAIITVLGTGISSALWWMVRSLPRVVMRAKWAMAASHRWVAPRRLTVVAVLLVVYRHSHPQVG</sequence>
<dbReference type="Proteomes" id="UP000002007">
    <property type="component" value="Chromosome"/>
</dbReference>
<evidence type="ECO:0000313" key="2">
    <source>
        <dbReference type="EMBL" id="ABY24504.1"/>
    </source>
</evidence>
<dbReference type="eggNOG" id="COG1940">
    <property type="taxonomic scope" value="Bacteria"/>
</dbReference>
<keyword evidence="2" id="KW-0418">Kinase</keyword>
<dbReference type="Gene3D" id="3.30.420.40">
    <property type="match status" value="2"/>
</dbReference>
<gene>
    <name evidence="2" type="ordered locus">RSal33209_2779</name>
</gene>
<dbReference type="InterPro" id="IPR000600">
    <property type="entry name" value="ROK"/>
</dbReference>
<dbReference type="EC" id="2.7.1.2" evidence="2"/>
<accession>A9WTI3</accession>
<dbReference type="EMBL" id="CP000910">
    <property type="protein sequence ID" value="ABY24504.1"/>
    <property type="molecule type" value="Genomic_DNA"/>
</dbReference>
<evidence type="ECO:0000313" key="3">
    <source>
        <dbReference type="Proteomes" id="UP000002007"/>
    </source>
</evidence>
<dbReference type="CDD" id="cd23763">
    <property type="entry name" value="ASKHA_ATPase_ROK"/>
    <property type="match status" value="1"/>
</dbReference>
<protein>
    <submittedName>
        <fullName evidence="2">Glucokinase</fullName>
        <ecNumber evidence="2">2.7.1.2</ecNumber>
    </submittedName>
</protein>
<dbReference type="InterPro" id="IPR043129">
    <property type="entry name" value="ATPase_NBD"/>
</dbReference>
<proteinExistence type="inferred from homology"/>
<dbReference type="PANTHER" id="PTHR18964:SF149">
    <property type="entry name" value="BIFUNCTIONAL UDP-N-ACETYLGLUCOSAMINE 2-EPIMERASE_N-ACETYLMANNOSAMINE KINASE"/>
    <property type="match status" value="1"/>
</dbReference>
<dbReference type="KEGG" id="rsa:RSal33209_2779"/>
<name>A9WTI3_RENSM</name>
<dbReference type="GO" id="GO:0004340">
    <property type="term" value="F:glucokinase activity"/>
    <property type="evidence" value="ECO:0007669"/>
    <property type="project" value="UniProtKB-EC"/>
</dbReference>
<reference evidence="3" key="1">
    <citation type="journal article" date="2008" name="J. Bacteriol.">
        <title>Genome sequence of the fish pathogen Renibacterium salmoninarum suggests reductive evolution away from an environmental Arthrobacter ancestor.</title>
        <authorList>
            <person name="Wiens G.D."/>
            <person name="Rockey D.D."/>
            <person name="Wu Z."/>
            <person name="Chang J."/>
            <person name="Levy R."/>
            <person name="Crane S."/>
            <person name="Chen D.S."/>
            <person name="Capri G.R."/>
            <person name="Burnett J.R."/>
            <person name="Sudheesh P.S."/>
            <person name="Schipma M.J."/>
            <person name="Burd H."/>
            <person name="Bhattacharyya A."/>
            <person name="Rhodes L.D."/>
            <person name="Kaul R."/>
            <person name="Strom M.S."/>
        </authorList>
    </citation>
    <scope>NUCLEOTIDE SEQUENCE [LARGE SCALE GENOMIC DNA]</scope>
    <source>
        <strain evidence="3">ATCC 33209 / DSM 20767 / JCM 11484 / NBRC 15589 / NCIMB 2235</strain>
    </source>
</reference>
<dbReference type="AlphaFoldDB" id="A9WTI3"/>
<dbReference type="PANTHER" id="PTHR18964">
    <property type="entry name" value="ROK (REPRESSOR, ORF, KINASE) FAMILY"/>
    <property type="match status" value="1"/>
</dbReference>
<evidence type="ECO:0000256" key="1">
    <source>
        <dbReference type="ARBA" id="ARBA00006479"/>
    </source>
</evidence>
<keyword evidence="3" id="KW-1185">Reference proteome</keyword>
<keyword evidence="2" id="KW-0808">Transferase</keyword>
<dbReference type="HOGENOM" id="CLU_1377174_0_0_11"/>
<dbReference type="Pfam" id="PF00480">
    <property type="entry name" value="ROK"/>
    <property type="match status" value="1"/>
</dbReference>
<dbReference type="RefSeq" id="WP_012246159.1">
    <property type="nucleotide sequence ID" value="NC_010168.1"/>
</dbReference>